<evidence type="ECO:0000313" key="2">
    <source>
        <dbReference type="Proteomes" id="UP000228680"/>
    </source>
</evidence>
<sequence length="82" mass="9228">MPDIIRVASPVKRLGRFGAALLEAVPSQARFEHSLHTSQRFIWLIIEVPRFSPWKTGFSGEISITQKSGTILALEQRSSHLK</sequence>
<reference evidence="1 2" key="1">
    <citation type="submission" date="2017-10" db="EMBL/GenBank/DDBJ databases">
        <title>Draft genome of Chryseomicrobium casticus sp. nov.</title>
        <authorList>
            <person name="Chakraborty R."/>
            <person name="Saha T."/>
        </authorList>
    </citation>
    <scope>NUCLEOTIDE SEQUENCE [LARGE SCALE GENOMIC DNA]</scope>
    <source>
        <strain evidence="1 2">ET03</strain>
    </source>
</reference>
<comment type="caution">
    <text evidence="1">The sequence shown here is derived from an EMBL/GenBank/DDBJ whole genome shotgun (WGS) entry which is preliminary data.</text>
</comment>
<dbReference type="Proteomes" id="UP000228680">
    <property type="component" value="Unassembled WGS sequence"/>
</dbReference>
<dbReference type="AlphaFoldDB" id="A0A2M9F057"/>
<protein>
    <submittedName>
        <fullName evidence="1">Uncharacterized protein</fullName>
    </submittedName>
</protein>
<keyword evidence="2" id="KW-1185">Reference proteome</keyword>
<proteinExistence type="predicted"/>
<name>A0A2M9F057_9BACL</name>
<evidence type="ECO:0000313" key="1">
    <source>
        <dbReference type="EMBL" id="PJK16836.1"/>
    </source>
</evidence>
<organism evidence="1 2">
    <name type="scientific">Chryseomicrobium excrementi</name>
    <dbReference type="NCBI Taxonomy" id="2041346"/>
    <lineage>
        <taxon>Bacteria</taxon>
        <taxon>Bacillati</taxon>
        <taxon>Bacillota</taxon>
        <taxon>Bacilli</taxon>
        <taxon>Bacillales</taxon>
        <taxon>Caryophanaceae</taxon>
        <taxon>Chryseomicrobium</taxon>
    </lineage>
</organism>
<accession>A0A2M9F057</accession>
<gene>
    <name evidence="1" type="ORF">CQS04_06695</name>
</gene>
<dbReference type="EMBL" id="PCGR01000002">
    <property type="protein sequence ID" value="PJK16836.1"/>
    <property type="molecule type" value="Genomic_DNA"/>
</dbReference>